<keyword evidence="3" id="KW-0378">Hydrolase</keyword>
<dbReference type="InterPro" id="IPR011650">
    <property type="entry name" value="Peptidase_M20_dimer"/>
</dbReference>
<dbReference type="InterPro" id="IPR051458">
    <property type="entry name" value="Cyt/Met_Dipeptidase"/>
</dbReference>
<dbReference type="Proteomes" id="UP000188145">
    <property type="component" value="Chromosome"/>
</dbReference>
<dbReference type="Pfam" id="PF01546">
    <property type="entry name" value="Peptidase_M20"/>
    <property type="match status" value="1"/>
</dbReference>
<dbReference type="AlphaFoldDB" id="A0A1Q2CJJ1"/>
<dbReference type="GO" id="GO:0008233">
    <property type="term" value="F:peptidase activity"/>
    <property type="evidence" value="ECO:0007669"/>
    <property type="project" value="UniProtKB-KW"/>
</dbReference>
<gene>
    <name evidence="5" type="ORF">BW730_00640</name>
</gene>
<evidence type="ECO:0000259" key="4">
    <source>
        <dbReference type="Pfam" id="PF07687"/>
    </source>
</evidence>
<sequence>MSLTDAVNHAMPSVLSDLKRLITIPSISSQPEHDDDVLAAADMVAELLRGAGCPDVRFLEVAGGKPAVLGHYPAPEGQPTVLLYAHYDVQPTGDVEQWTSPAFSPDEREGRLYARGSADDKGGIAVHLGVLRSFLGAPPVGVKIFIEGEEEIGSPTIPALLERFGDELKADVFVIADAVNWKVGEPALTSTLRGVVDAVVTVSTLETGLHSGQFGGVVPDALTSLCRLLATLHDERGNVAIEGLLTAPDPEVEYDEDRLRQETGILDGVEWIGDGMASARMWTKPSASVLAIDATPVKDASNTLIPSARAKVSVRIAPGDDAKRATAALRDHLVNNAPWGAKVTVEPGQGGSGTTIDLSSDKAQAALSSFKEAFGVDAVQIGTGGSIPIVAEFAELNPDAVFLLTAVVDPTSRMHGIDESLDLADLHKATLAEALLLQNLAR</sequence>
<evidence type="ECO:0000313" key="6">
    <source>
        <dbReference type="Proteomes" id="UP000188145"/>
    </source>
</evidence>
<dbReference type="GO" id="GO:0046872">
    <property type="term" value="F:metal ion binding"/>
    <property type="evidence" value="ECO:0007669"/>
    <property type="project" value="UniProtKB-KW"/>
</dbReference>
<dbReference type="PANTHER" id="PTHR43270">
    <property type="entry name" value="BETA-ALA-HIS DIPEPTIDASE"/>
    <property type="match status" value="1"/>
</dbReference>
<dbReference type="SUPFAM" id="SSF53187">
    <property type="entry name" value="Zn-dependent exopeptidases"/>
    <property type="match status" value="1"/>
</dbReference>
<dbReference type="Pfam" id="PF07687">
    <property type="entry name" value="M20_dimer"/>
    <property type="match status" value="1"/>
</dbReference>
<evidence type="ECO:0000256" key="1">
    <source>
        <dbReference type="ARBA" id="ARBA00022670"/>
    </source>
</evidence>
<dbReference type="PANTHER" id="PTHR43270:SF12">
    <property type="entry name" value="SUCCINYL-DIAMINOPIMELATE DESUCCINYLASE"/>
    <property type="match status" value="1"/>
</dbReference>
<evidence type="ECO:0000313" key="5">
    <source>
        <dbReference type="EMBL" id="AQP46299.1"/>
    </source>
</evidence>
<proteinExistence type="predicted"/>
<dbReference type="OrthoDB" id="9761532at2"/>
<reference evidence="6" key="1">
    <citation type="submission" date="2017-02" db="EMBL/GenBank/DDBJ databases">
        <title>Tessaracoccus aquaemaris sp. nov., isolated from the intestine of a Korean rockfish, Sebastes schlegelii, in a marine aquaculture pond.</title>
        <authorList>
            <person name="Tak E.J."/>
            <person name="Bae J.-W."/>
        </authorList>
    </citation>
    <scope>NUCLEOTIDE SEQUENCE [LARGE SCALE GENOMIC DNA]</scope>
    <source>
        <strain evidence="6">NSG39</strain>
    </source>
</reference>
<dbReference type="GO" id="GO:0006508">
    <property type="term" value="P:proteolysis"/>
    <property type="evidence" value="ECO:0007669"/>
    <property type="project" value="UniProtKB-KW"/>
</dbReference>
<evidence type="ECO:0000256" key="2">
    <source>
        <dbReference type="ARBA" id="ARBA00022723"/>
    </source>
</evidence>
<protein>
    <submittedName>
        <fullName evidence="5">Dipeptidase</fullName>
    </submittedName>
</protein>
<name>A0A1Q2CJJ1_9ACTN</name>
<evidence type="ECO:0000256" key="3">
    <source>
        <dbReference type="ARBA" id="ARBA00022801"/>
    </source>
</evidence>
<dbReference type="EMBL" id="CP019606">
    <property type="protein sequence ID" value="AQP46299.1"/>
    <property type="molecule type" value="Genomic_DNA"/>
</dbReference>
<keyword evidence="6" id="KW-1185">Reference proteome</keyword>
<dbReference type="NCBIfam" id="NF005914">
    <property type="entry name" value="PRK07907.1"/>
    <property type="match status" value="1"/>
</dbReference>
<organism evidence="5 6">
    <name type="scientific">Tessaracoccus aquimaris</name>
    <dbReference type="NCBI Taxonomy" id="1332264"/>
    <lineage>
        <taxon>Bacteria</taxon>
        <taxon>Bacillati</taxon>
        <taxon>Actinomycetota</taxon>
        <taxon>Actinomycetes</taxon>
        <taxon>Propionibacteriales</taxon>
        <taxon>Propionibacteriaceae</taxon>
        <taxon>Tessaracoccus</taxon>
    </lineage>
</organism>
<feature type="domain" description="Peptidase M20 dimerisation" evidence="4">
    <location>
        <begin position="193"/>
        <end position="339"/>
    </location>
</feature>
<dbReference type="Gene3D" id="3.30.70.360">
    <property type="match status" value="1"/>
</dbReference>
<dbReference type="Gene3D" id="3.40.630.10">
    <property type="entry name" value="Zn peptidases"/>
    <property type="match status" value="1"/>
</dbReference>
<keyword evidence="2" id="KW-0479">Metal-binding</keyword>
<dbReference type="RefSeq" id="WP_077684621.1">
    <property type="nucleotide sequence ID" value="NZ_CP019606.1"/>
</dbReference>
<keyword evidence="1" id="KW-0645">Protease</keyword>
<accession>A0A1Q2CJJ1</accession>
<dbReference type="KEGG" id="tes:BW730_00640"/>
<dbReference type="STRING" id="1332264.BW730_00640"/>
<dbReference type="InterPro" id="IPR002933">
    <property type="entry name" value="Peptidase_M20"/>
</dbReference>